<organism evidence="1 2">
    <name type="scientific">Ralstonia insidiosa</name>
    <dbReference type="NCBI Taxonomy" id="190721"/>
    <lineage>
        <taxon>Bacteria</taxon>
        <taxon>Pseudomonadati</taxon>
        <taxon>Pseudomonadota</taxon>
        <taxon>Betaproteobacteria</taxon>
        <taxon>Burkholderiales</taxon>
        <taxon>Burkholderiaceae</taxon>
        <taxon>Ralstonia</taxon>
    </lineage>
</organism>
<keyword evidence="1" id="KW-0449">Lipoprotein</keyword>
<accession>A0AAC9FQH8</accession>
<reference evidence="1 2" key="1">
    <citation type="submission" date="2015-09" db="EMBL/GenBank/DDBJ databases">
        <authorList>
            <person name="Xu Y."/>
            <person name="Nagy A."/>
            <person name="Liu N.T."/>
            <person name="Nou X."/>
        </authorList>
    </citation>
    <scope>NUCLEOTIDE SEQUENCE [LARGE SCALE GENOMIC DNA]</scope>
    <source>
        <strain evidence="1 2">FC1138</strain>
    </source>
</reference>
<gene>
    <name evidence="1" type="ORF">ACS15_0069</name>
</gene>
<evidence type="ECO:0000313" key="1">
    <source>
        <dbReference type="EMBL" id="ANH72787.1"/>
    </source>
</evidence>
<sequence>MQTWGKGLTGIVLACTLAACGGGDGGSNGGFADPNSFTVSATVGGAKVQSINVGGNQTATLTVKSGQDLRLDTDKDVNWNAGNKTSYTDFLVKGASTQSWTASSMSPPGGTFTVTATSAKDASKSVKVTVTVTPHEYTSGAPQTAGRVTTWTETTARLSGGAPEVHERVNTTTNVDSTTGYATMPSTVDGVADETYTQDADGNRIKRKRTDGSICTYTPKRTLVSFPLSVNKSWTSAWMYSCDTGYQETVNATSTVEAYEPVTIASGTFNALRIHHVQSITKSTDGNLPSGTYGIDMRCWWDVAGQRTVKCDQTYTYKDTAPANYVKTFSQDLKSVK</sequence>
<dbReference type="Proteomes" id="UP000077927">
    <property type="component" value="Chromosome 1"/>
</dbReference>
<dbReference type="PROSITE" id="PS51257">
    <property type="entry name" value="PROKAR_LIPOPROTEIN"/>
    <property type="match status" value="1"/>
</dbReference>
<name>A0AAC9FQH8_9RALS</name>
<evidence type="ECO:0000313" key="2">
    <source>
        <dbReference type="Proteomes" id="UP000077927"/>
    </source>
</evidence>
<dbReference type="EMBL" id="CP012605">
    <property type="protein sequence ID" value="ANH72787.1"/>
    <property type="molecule type" value="Genomic_DNA"/>
</dbReference>
<dbReference type="RefSeq" id="WP_021196818.1">
    <property type="nucleotide sequence ID" value="NZ_CP012605.1"/>
</dbReference>
<dbReference type="KEGG" id="rin:ACS15_0069"/>
<protein>
    <submittedName>
        <fullName evidence="1">Lipoprotein</fullName>
    </submittedName>
</protein>
<dbReference type="AlphaFoldDB" id="A0AAC9FQH8"/>
<proteinExistence type="predicted"/>